<sequence length="293" mass="32941">GSSYDDSHVIPSQIKHLKFTSDYPIEIPHTVQSLITTSYGKITFIDTIPPQTYNSVSIKEPSPFISTTRVHLRAQHYNFHTFIMPNRLDNNIRSIAFGDMFNQVILKGTFPNSIEHLDFGNKFNQKLKRSLLPTSLLTLVLGKAFNQDLNDVFPSTLTDISLNMLSKPQIKSSSQFPPNLKKLTIPYYAGVLDIVPTTKINHLQFNNNIVQNATDSLIFPVELTPPNITTLILNDYLRIESYSIIPPTIKNIKLCRSMVPGIKIPSTIESVVLPALFNLSLDTILQSADDNDQ</sequence>
<organism evidence="2 3">
    <name type="scientific">Polysphondylium violaceum</name>
    <dbReference type="NCBI Taxonomy" id="133409"/>
    <lineage>
        <taxon>Eukaryota</taxon>
        <taxon>Amoebozoa</taxon>
        <taxon>Evosea</taxon>
        <taxon>Eumycetozoa</taxon>
        <taxon>Dictyostelia</taxon>
        <taxon>Dictyosteliales</taxon>
        <taxon>Dictyosteliaceae</taxon>
        <taxon>Polysphondylium</taxon>
    </lineage>
</organism>
<dbReference type="InterPro" id="IPR051251">
    <property type="entry name" value="STK_FNIP-Repeat"/>
</dbReference>
<protein>
    <recommendedName>
        <fullName evidence="4">FNIP repeat-containing protein</fullName>
    </recommendedName>
</protein>
<dbReference type="PANTHER" id="PTHR32134">
    <property type="entry name" value="FNIP REPEAT-CONTAINING PROTEIN"/>
    <property type="match status" value="1"/>
</dbReference>
<proteinExistence type="predicted"/>
<feature type="non-terminal residue" evidence="2">
    <location>
        <position position="1"/>
    </location>
</feature>
<evidence type="ECO:0000313" key="2">
    <source>
        <dbReference type="EMBL" id="KAF2068212.1"/>
    </source>
</evidence>
<keyword evidence="3" id="KW-1185">Reference proteome</keyword>
<dbReference type="AlphaFoldDB" id="A0A8J4PJT3"/>
<dbReference type="OrthoDB" id="659430at2759"/>
<reference evidence="2" key="1">
    <citation type="submission" date="2020-01" db="EMBL/GenBank/DDBJ databases">
        <title>Development of genomics and gene disruption for Polysphondylium violaceum indicates a role for the polyketide synthase stlB in stalk morphogenesis.</title>
        <authorList>
            <person name="Narita B."/>
            <person name="Kawabe Y."/>
            <person name="Kin K."/>
            <person name="Saito T."/>
            <person name="Gibbs R."/>
            <person name="Kuspa A."/>
            <person name="Muzny D."/>
            <person name="Queller D."/>
            <person name="Richards S."/>
            <person name="Strassman J."/>
            <person name="Sucgang R."/>
            <person name="Worley K."/>
            <person name="Schaap P."/>
        </authorList>
    </citation>
    <scope>NUCLEOTIDE SEQUENCE</scope>
    <source>
        <strain evidence="2">QSvi11</strain>
    </source>
</reference>
<dbReference type="EMBL" id="AJWJ01001130">
    <property type="protein sequence ID" value="KAF2068212.1"/>
    <property type="molecule type" value="Genomic_DNA"/>
</dbReference>
<dbReference type="Proteomes" id="UP000695562">
    <property type="component" value="Unassembled WGS sequence"/>
</dbReference>
<keyword evidence="1" id="KW-0677">Repeat</keyword>
<dbReference type="PANTHER" id="PTHR32134:SF92">
    <property type="entry name" value="FNIP REPEAT-CONTAINING PROTEIN"/>
    <property type="match status" value="1"/>
</dbReference>
<accession>A0A8J4PJT3</accession>
<evidence type="ECO:0000313" key="3">
    <source>
        <dbReference type="Proteomes" id="UP000695562"/>
    </source>
</evidence>
<dbReference type="Pfam" id="PF05725">
    <property type="entry name" value="FNIP"/>
    <property type="match status" value="2"/>
</dbReference>
<evidence type="ECO:0000256" key="1">
    <source>
        <dbReference type="ARBA" id="ARBA00022737"/>
    </source>
</evidence>
<dbReference type="InterPro" id="IPR008615">
    <property type="entry name" value="FNIP"/>
</dbReference>
<comment type="caution">
    <text evidence="2">The sequence shown here is derived from an EMBL/GenBank/DDBJ whole genome shotgun (WGS) entry which is preliminary data.</text>
</comment>
<name>A0A8J4PJT3_9MYCE</name>
<dbReference type="SUPFAM" id="SSF52058">
    <property type="entry name" value="L domain-like"/>
    <property type="match status" value="1"/>
</dbReference>
<evidence type="ECO:0008006" key="4">
    <source>
        <dbReference type="Google" id="ProtNLM"/>
    </source>
</evidence>
<gene>
    <name evidence="2" type="ORF">CYY_010463</name>
</gene>